<sequence length="281" mass="33160">MKRFDWVRSRFFPHTFDHCRTTLHLQAALPTPTREALAQVIGQASIAKRVSKPLECLHSRLFVKRERLDSLRKKWRIQRGVRKRNGLFDWSLEELINTREANLRGARVPKLKGYGYSHSALGLPEHFYLLIEHLEDHIDGYNWVMQQPQRVNELIETAFELLHSLHGRGVSHMDLWAGNLMLPVKGNQPAQAVDLENCFVTPTNHFTEVLAFQIGFFYYRQVYRFITETEYDALVEDALKRYFTNVQRDLFDRIYAIAKHQDVGRLERRDIFHSGKLQARW</sequence>
<dbReference type="SUPFAM" id="SSF56112">
    <property type="entry name" value="Protein kinase-like (PK-like)"/>
    <property type="match status" value="1"/>
</dbReference>
<evidence type="ECO:0000313" key="2">
    <source>
        <dbReference type="Proteomes" id="UP001302573"/>
    </source>
</evidence>
<dbReference type="InterPro" id="IPR011009">
    <property type="entry name" value="Kinase-like_dom_sf"/>
</dbReference>
<keyword evidence="1" id="KW-0418">Kinase</keyword>
<dbReference type="Pfam" id="PF06293">
    <property type="entry name" value="Kdo"/>
    <property type="match status" value="1"/>
</dbReference>
<reference evidence="1 2" key="1">
    <citation type="submission" date="2023-12" db="EMBL/GenBank/DDBJ databases">
        <title>Pseudomonas machongensis sp. nov., isolated from wilted pepper plants (Capsicum annuum).</title>
        <authorList>
            <person name="Qiu M."/>
            <person name="Li Y."/>
            <person name="Liu Q."/>
            <person name="Zhang X."/>
            <person name="Huang Y."/>
            <person name="Guo R."/>
            <person name="Hu M."/>
            <person name="Zhou J."/>
            <person name="Zhou X."/>
        </authorList>
    </citation>
    <scope>NUCLEOTIDE SEQUENCE [LARGE SCALE GENOMIC DNA]</scope>
    <source>
        <strain evidence="1 2">MH2</strain>
    </source>
</reference>
<dbReference type="EMBL" id="JAYFUI010000033">
    <property type="protein sequence ID" value="MEA5669830.1"/>
    <property type="molecule type" value="Genomic_DNA"/>
</dbReference>
<organism evidence="1 2">
    <name type="scientific">Pseudomonas machongensis</name>
    <dbReference type="NCBI Taxonomy" id="3110229"/>
    <lineage>
        <taxon>Bacteria</taxon>
        <taxon>Pseudomonadati</taxon>
        <taxon>Pseudomonadota</taxon>
        <taxon>Gammaproteobacteria</taxon>
        <taxon>Pseudomonadales</taxon>
        <taxon>Pseudomonadaceae</taxon>
        <taxon>Pseudomonas</taxon>
    </lineage>
</organism>
<gene>
    <name evidence="1" type="ORF">VA602_00590</name>
</gene>
<dbReference type="GO" id="GO:0016301">
    <property type="term" value="F:kinase activity"/>
    <property type="evidence" value="ECO:0007669"/>
    <property type="project" value="UniProtKB-KW"/>
</dbReference>
<protein>
    <submittedName>
        <fullName evidence="1">Lipopolysaccharide kinase InaA family protein</fullName>
    </submittedName>
</protein>
<keyword evidence="1" id="KW-0808">Transferase</keyword>
<keyword evidence="2" id="KW-1185">Reference proteome</keyword>
<name>A0ABU5VBJ1_9PSED</name>
<proteinExistence type="predicted"/>
<comment type="caution">
    <text evidence="1">The sequence shown here is derived from an EMBL/GenBank/DDBJ whole genome shotgun (WGS) entry which is preliminary data.</text>
</comment>
<dbReference type="Proteomes" id="UP001302573">
    <property type="component" value="Unassembled WGS sequence"/>
</dbReference>
<accession>A0ABU5VBJ1</accession>
<evidence type="ECO:0000313" key="1">
    <source>
        <dbReference type="EMBL" id="MEA5669830.1"/>
    </source>
</evidence>